<accession>A0A919Q876</accession>
<comment type="caution">
    <text evidence="1">The sequence shown here is derived from an EMBL/GenBank/DDBJ whole genome shotgun (WGS) entry which is preliminary data.</text>
</comment>
<dbReference type="Proteomes" id="UP000640052">
    <property type="component" value="Unassembled WGS sequence"/>
</dbReference>
<sequence length="152" mass="16676">MSLDLEPMRDALVSHAMACGHFETVNKHESVNAVGAGLHADLWGQHIQPVQAMSGLSSTSVRILFFLRIKTSADAEPRDDIDLLLMNALTHLMGLYTADFELGGAVSYIDLMGEHGIGLAADLNYFEQDERLYRVGDMVIPLICTDVWEQGG</sequence>
<proteinExistence type="predicted"/>
<gene>
    <name evidence="1" type="ORF">Aph01nite_13140</name>
</gene>
<reference evidence="1" key="1">
    <citation type="submission" date="2021-01" db="EMBL/GenBank/DDBJ databases">
        <title>Whole genome shotgun sequence of Acrocarpospora phusangensis NBRC 108782.</title>
        <authorList>
            <person name="Komaki H."/>
            <person name="Tamura T."/>
        </authorList>
    </citation>
    <scope>NUCLEOTIDE SEQUENCE</scope>
    <source>
        <strain evidence="1">NBRC 108782</strain>
    </source>
</reference>
<organism evidence="1 2">
    <name type="scientific">Acrocarpospora phusangensis</name>
    <dbReference type="NCBI Taxonomy" id="1070424"/>
    <lineage>
        <taxon>Bacteria</taxon>
        <taxon>Bacillati</taxon>
        <taxon>Actinomycetota</taxon>
        <taxon>Actinomycetes</taxon>
        <taxon>Streptosporangiales</taxon>
        <taxon>Streptosporangiaceae</taxon>
        <taxon>Acrocarpospora</taxon>
    </lineage>
</organism>
<evidence type="ECO:0000313" key="2">
    <source>
        <dbReference type="Proteomes" id="UP000640052"/>
    </source>
</evidence>
<dbReference type="EMBL" id="BOOA01000007">
    <property type="protein sequence ID" value="GIH23004.1"/>
    <property type="molecule type" value="Genomic_DNA"/>
</dbReference>
<evidence type="ECO:0000313" key="1">
    <source>
        <dbReference type="EMBL" id="GIH23004.1"/>
    </source>
</evidence>
<protein>
    <submittedName>
        <fullName evidence="1">Uncharacterized protein</fullName>
    </submittedName>
</protein>
<dbReference type="RefSeq" id="WP_204039822.1">
    <property type="nucleotide sequence ID" value="NZ_BOOA01000007.1"/>
</dbReference>
<name>A0A919Q876_9ACTN</name>
<dbReference type="AlphaFoldDB" id="A0A919Q876"/>
<keyword evidence="2" id="KW-1185">Reference proteome</keyword>